<name>A0A0F9NS51_9ZZZZ</name>
<proteinExistence type="predicted"/>
<sequence length="199" mass="22331">MRDLVADTTVEAANYGRNKILSELGQQVLPFPDRIQLALRERTFEASRSTMSRLTGDVMGVLSDASREGLGIRDAALRLEDQFRDMRTFELRRIARTETNRAQQDAAMTTEKELGVRFHQWHTAGDERVRSSHREQHNEIVAVGAEFSNGLVRPGDSSGPLSEFINCRCRLIPFIIPHGMRAPVDMAQFHAGDLVQVAA</sequence>
<accession>A0A0F9NS51</accession>
<comment type="caution">
    <text evidence="2">The sequence shown here is derived from an EMBL/GenBank/DDBJ whole genome shotgun (WGS) entry which is preliminary data.</text>
</comment>
<protein>
    <recommendedName>
        <fullName evidence="1">Phage head morphogenesis domain-containing protein</fullName>
    </recommendedName>
</protein>
<dbReference type="Pfam" id="PF04233">
    <property type="entry name" value="Phage_Mu_F"/>
    <property type="match status" value="1"/>
</dbReference>
<evidence type="ECO:0000259" key="1">
    <source>
        <dbReference type="Pfam" id="PF04233"/>
    </source>
</evidence>
<dbReference type="EMBL" id="LAZR01003214">
    <property type="protein sequence ID" value="KKN20739.1"/>
    <property type="molecule type" value="Genomic_DNA"/>
</dbReference>
<gene>
    <name evidence="2" type="ORF">LCGC14_0932590</name>
</gene>
<organism evidence="2">
    <name type="scientific">marine sediment metagenome</name>
    <dbReference type="NCBI Taxonomy" id="412755"/>
    <lineage>
        <taxon>unclassified sequences</taxon>
        <taxon>metagenomes</taxon>
        <taxon>ecological metagenomes</taxon>
    </lineage>
</organism>
<evidence type="ECO:0000313" key="2">
    <source>
        <dbReference type="EMBL" id="KKN20739.1"/>
    </source>
</evidence>
<dbReference type="InterPro" id="IPR006528">
    <property type="entry name" value="Phage_head_morphogenesis_dom"/>
</dbReference>
<dbReference type="AlphaFoldDB" id="A0A0F9NS51"/>
<reference evidence="2" key="1">
    <citation type="journal article" date="2015" name="Nature">
        <title>Complex archaea that bridge the gap between prokaryotes and eukaryotes.</title>
        <authorList>
            <person name="Spang A."/>
            <person name="Saw J.H."/>
            <person name="Jorgensen S.L."/>
            <person name="Zaremba-Niedzwiedzka K."/>
            <person name="Martijn J."/>
            <person name="Lind A.E."/>
            <person name="van Eijk R."/>
            <person name="Schleper C."/>
            <person name="Guy L."/>
            <person name="Ettema T.J."/>
        </authorList>
    </citation>
    <scope>NUCLEOTIDE SEQUENCE</scope>
</reference>
<feature type="domain" description="Phage head morphogenesis" evidence="1">
    <location>
        <begin position="61"/>
        <end position="172"/>
    </location>
</feature>